<name>A0ABD0YRF1_9HEMI</name>
<dbReference type="InterPro" id="IPR016179">
    <property type="entry name" value="Insulin-like"/>
</dbReference>
<keyword evidence="4" id="KW-1015">Disulfide bond</keyword>
<keyword evidence="2" id="KW-0165">Cleavage on pair of basic residues</keyword>
<evidence type="ECO:0000256" key="5">
    <source>
        <dbReference type="SAM" id="SignalP"/>
    </source>
</evidence>
<keyword evidence="3 5" id="KW-0732">Signal</keyword>
<reference evidence="7 8" key="1">
    <citation type="submission" date="2024-07" db="EMBL/GenBank/DDBJ databases">
        <title>Chromosome-level genome assembly of the water stick insect Ranatra chinensis (Heteroptera: Nepidae).</title>
        <authorList>
            <person name="Liu X."/>
        </authorList>
    </citation>
    <scope>NUCLEOTIDE SEQUENCE [LARGE SCALE GENOMIC DNA]</scope>
    <source>
        <strain evidence="7">Cailab_2021Rc</strain>
        <tissue evidence="7">Muscle</tissue>
    </source>
</reference>
<proteinExistence type="predicted"/>
<evidence type="ECO:0000256" key="4">
    <source>
        <dbReference type="ARBA" id="ARBA00023157"/>
    </source>
</evidence>
<dbReference type="GO" id="GO:0005576">
    <property type="term" value="C:extracellular region"/>
    <property type="evidence" value="ECO:0007669"/>
    <property type="project" value="UniProtKB-ARBA"/>
</dbReference>
<dbReference type="SMART" id="SM00078">
    <property type="entry name" value="IlGF"/>
    <property type="match status" value="1"/>
</dbReference>
<sequence>MKTLTAVLILLLALAAVDARGDIVVQACGDRLPEMLRDACQGLYHSPQMRKKNEGGLDNYEMNDFEYSFPTSPKHRTHSLSDRFHRVTRGVIEECCRRPCLYTDLLLYCQN</sequence>
<dbReference type="Gene3D" id="1.10.100.10">
    <property type="entry name" value="Insulin-like"/>
    <property type="match status" value="1"/>
</dbReference>
<comment type="caution">
    <text evidence="7">The sequence shown here is derived from an EMBL/GenBank/DDBJ whole genome shotgun (WGS) entry which is preliminary data.</text>
</comment>
<gene>
    <name evidence="7" type="ORF">AAG570_008618</name>
</gene>
<feature type="signal peptide" evidence="5">
    <location>
        <begin position="1"/>
        <end position="19"/>
    </location>
</feature>
<comment type="subunit">
    <text evidence="1">Heterodimer of a B chain and an A chain linked by two disulfide bonds.</text>
</comment>
<dbReference type="Pfam" id="PF00049">
    <property type="entry name" value="Insulin"/>
    <property type="match status" value="1"/>
</dbReference>
<feature type="chain" id="PRO_5044869153" description="Insulin-like domain-containing protein" evidence="5">
    <location>
        <begin position="20"/>
        <end position="111"/>
    </location>
</feature>
<evidence type="ECO:0000256" key="1">
    <source>
        <dbReference type="ARBA" id="ARBA00011207"/>
    </source>
</evidence>
<dbReference type="InterPro" id="IPR036438">
    <property type="entry name" value="Insulin-like_sf"/>
</dbReference>
<evidence type="ECO:0000313" key="8">
    <source>
        <dbReference type="Proteomes" id="UP001558652"/>
    </source>
</evidence>
<keyword evidence="8" id="KW-1185">Reference proteome</keyword>
<accession>A0ABD0YRF1</accession>
<evidence type="ECO:0000256" key="3">
    <source>
        <dbReference type="ARBA" id="ARBA00022729"/>
    </source>
</evidence>
<dbReference type="Proteomes" id="UP001558652">
    <property type="component" value="Unassembled WGS sequence"/>
</dbReference>
<evidence type="ECO:0000259" key="6">
    <source>
        <dbReference type="SMART" id="SM00078"/>
    </source>
</evidence>
<dbReference type="EMBL" id="JBFDAA010000003">
    <property type="protein sequence ID" value="KAL1138555.1"/>
    <property type="molecule type" value="Genomic_DNA"/>
</dbReference>
<dbReference type="PANTHER" id="PTHR13647">
    <property type="entry name" value="INSULIN-LIKE PEPTIDE 2-RELATED"/>
    <property type="match status" value="1"/>
</dbReference>
<feature type="domain" description="Insulin-like" evidence="6">
    <location>
        <begin position="25"/>
        <end position="109"/>
    </location>
</feature>
<organism evidence="7 8">
    <name type="scientific">Ranatra chinensis</name>
    <dbReference type="NCBI Taxonomy" id="642074"/>
    <lineage>
        <taxon>Eukaryota</taxon>
        <taxon>Metazoa</taxon>
        <taxon>Ecdysozoa</taxon>
        <taxon>Arthropoda</taxon>
        <taxon>Hexapoda</taxon>
        <taxon>Insecta</taxon>
        <taxon>Pterygota</taxon>
        <taxon>Neoptera</taxon>
        <taxon>Paraneoptera</taxon>
        <taxon>Hemiptera</taxon>
        <taxon>Heteroptera</taxon>
        <taxon>Panheteroptera</taxon>
        <taxon>Nepomorpha</taxon>
        <taxon>Nepidae</taxon>
        <taxon>Ranatrinae</taxon>
        <taxon>Ranatra</taxon>
    </lineage>
</organism>
<evidence type="ECO:0000256" key="2">
    <source>
        <dbReference type="ARBA" id="ARBA00022685"/>
    </source>
</evidence>
<dbReference type="AlphaFoldDB" id="A0ABD0YRF1"/>
<protein>
    <recommendedName>
        <fullName evidence="6">Insulin-like domain-containing protein</fullName>
    </recommendedName>
</protein>
<evidence type="ECO:0000313" key="7">
    <source>
        <dbReference type="EMBL" id="KAL1138555.1"/>
    </source>
</evidence>
<dbReference type="SUPFAM" id="SSF56994">
    <property type="entry name" value="Insulin-like"/>
    <property type="match status" value="1"/>
</dbReference>
<dbReference type="PANTHER" id="PTHR13647:SF4">
    <property type="entry name" value="INSULIN-LIKE PEPTIDE 1-RELATED"/>
    <property type="match status" value="1"/>
</dbReference>